<evidence type="ECO:0000313" key="2">
    <source>
        <dbReference type="EMBL" id="CCA69529.1"/>
    </source>
</evidence>
<feature type="compositionally biased region" description="Basic and acidic residues" evidence="1">
    <location>
        <begin position="1"/>
        <end position="13"/>
    </location>
</feature>
<evidence type="ECO:0000256" key="1">
    <source>
        <dbReference type="SAM" id="MobiDB-lite"/>
    </source>
</evidence>
<feature type="compositionally biased region" description="Low complexity" evidence="1">
    <location>
        <begin position="86"/>
        <end position="99"/>
    </location>
</feature>
<comment type="caution">
    <text evidence="2">The sequence shown here is derived from an EMBL/GenBank/DDBJ whole genome shotgun (WGS) entry which is preliminary data.</text>
</comment>
<gene>
    <name evidence="2" type="ORF">PIIN_03468</name>
</gene>
<keyword evidence="3" id="KW-1185">Reference proteome</keyword>
<feature type="compositionally biased region" description="Low complexity" evidence="1">
    <location>
        <begin position="154"/>
        <end position="163"/>
    </location>
</feature>
<dbReference type="EMBL" id="CAFZ01000057">
    <property type="protein sequence ID" value="CCA69529.1"/>
    <property type="molecule type" value="Genomic_DNA"/>
</dbReference>
<dbReference type="InParanoid" id="G4TDZ6"/>
<proteinExistence type="predicted"/>
<organism evidence="2 3">
    <name type="scientific">Serendipita indica (strain DSM 11827)</name>
    <name type="common">Root endophyte fungus</name>
    <name type="synonym">Piriformospora indica</name>
    <dbReference type="NCBI Taxonomy" id="1109443"/>
    <lineage>
        <taxon>Eukaryota</taxon>
        <taxon>Fungi</taxon>
        <taxon>Dikarya</taxon>
        <taxon>Basidiomycota</taxon>
        <taxon>Agaricomycotina</taxon>
        <taxon>Agaricomycetes</taxon>
        <taxon>Sebacinales</taxon>
        <taxon>Serendipitaceae</taxon>
        <taxon>Serendipita</taxon>
    </lineage>
</organism>
<protein>
    <submittedName>
        <fullName evidence="2">Uncharacterized protein</fullName>
    </submittedName>
</protein>
<accession>G4TDZ6</accession>
<feature type="region of interest" description="Disordered" evidence="1">
    <location>
        <begin position="176"/>
        <end position="195"/>
    </location>
</feature>
<evidence type="ECO:0000313" key="3">
    <source>
        <dbReference type="Proteomes" id="UP000007148"/>
    </source>
</evidence>
<feature type="region of interest" description="Disordered" evidence="1">
    <location>
        <begin position="1"/>
        <end position="163"/>
    </location>
</feature>
<sequence>MDNDKIMQAEPMKKQWGSGWSQQRSWSNGGNGGGGYHGSSSNAAHNSNTMPPLRRQNSPATWAKRDAADASESWRSNNKRSGSQASTSPRSPTFPTSPSAKGAFGERRNPYNFARSPPKAHNGHLSVPRRNHGGGGPKSPALSSAASVSERDTSSAWETNSNATNSTWANRFAMLGRGGEDEDDEDTKTISDTSDGIDSAVAKKMVDLVVPDDDEDDYPISRPESAVSWSKGDDMHFVEIQEKVFKDAKMTRQPTFKMFRCSVHNVAFKIHLYLPRQG</sequence>
<feature type="compositionally biased region" description="Low complexity" evidence="1">
    <location>
        <begin position="38"/>
        <end position="48"/>
    </location>
</feature>
<dbReference type="AlphaFoldDB" id="G4TDZ6"/>
<dbReference type="Proteomes" id="UP000007148">
    <property type="component" value="Unassembled WGS sequence"/>
</dbReference>
<feature type="compositionally biased region" description="Polar residues" evidence="1">
    <location>
        <begin position="73"/>
        <end position="85"/>
    </location>
</feature>
<dbReference type="HOGENOM" id="CLU_1001553_0_0_1"/>
<feature type="compositionally biased region" description="Low complexity" evidence="1">
    <location>
        <begin position="15"/>
        <end position="28"/>
    </location>
</feature>
<reference evidence="2 3" key="1">
    <citation type="journal article" date="2011" name="PLoS Pathog.">
        <title>Endophytic Life Strategies Decoded by Genome and Transcriptome Analyses of the Mutualistic Root Symbiont Piriformospora indica.</title>
        <authorList>
            <person name="Zuccaro A."/>
            <person name="Lahrmann U."/>
            <person name="Guldener U."/>
            <person name="Langen G."/>
            <person name="Pfiffi S."/>
            <person name="Biedenkopf D."/>
            <person name="Wong P."/>
            <person name="Samans B."/>
            <person name="Grimm C."/>
            <person name="Basiewicz M."/>
            <person name="Murat C."/>
            <person name="Martin F."/>
            <person name="Kogel K.H."/>
        </authorList>
    </citation>
    <scope>NUCLEOTIDE SEQUENCE [LARGE SCALE GENOMIC DNA]</scope>
    <source>
        <strain evidence="2 3">DSM 11827</strain>
    </source>
</reference>
<name>G4TDZ6_SERID</name>